<organism evidence="1 2">
    <name type="scientific">Chlamydomonas incerta</name>
    <dbReference type="NCBI Taxonomy" id="51695"/>
    <lineage>
        <taxon>Eukaryota</taxon>
        <taxon>Viridiplantae</taxon>
        <taxon>Chlorophyta</taxon>
        <taxon>core chlorophytes</taxon>
        <taxon>Chlorophyceae</taxon>
        <taxon>CS clade</taxon>
        <taxon>Chlamydomonadales</taxon>
        <taxon>Chlamydomonadaceae</taxon>
        <taxon>Chlamydomonas</taxon>
    </lineage>
</organism>
<sequence length="439" mass="44922">MTHLLLPGGATSTYRFSDASCNLYGKVIIDSVNDLVQRTSSGPATEPFAVNCTRARMVVCGSYDSSATFGSADVTTLVNTDITTKLRALACAGDLAGRQFIMSVASPCVKVPFGGAQVCPVLASSPPPSPVPAPVPSQTSQCSLCITMTAMLYTGGTTETYRFSDASCILYGKVIIDGVNDLVQRTSSRPATEPFAANCTRARMVVCGSYDSRAVLGSADVTTLVNTDITTKLRALACAGDLAGRQFIMSTLQCELCITMIPMLYVGGATDSYRFSGASCNLYGKIIIDSVNDLVKRTSGPPTSASKPFAANCTSRARLVVCGSYDFGAFASPDAATLVNTDIIPKLRAVGYRSPTSQAATAQPAAAQPAAAQPAVAQPAAAQPAAAQPTAAQIAAAAAQPIAIAAPAAEHTAVAIAVALAQQPPVAGAQPNGFQPAAA</sequence>
<comment type="caution">
    <text evidence="1">The sequence shown here is derived from an EMBL/GenBank/DDBJ whole genome shotgun (WGS) entry which is preliminary data.</text>
</comment>
<proteinExistence type="predicted"/>
<keyword evidence="2" id="KW-1185">Reference proteome</keyword>
<evidence type="ECO:0000313" key="2">
    <source>
        <dbReference type="Proteomes" id="UP000650467"/>
    </source>
</evidence>
<name>A0A835SKA2_CHLIN</name>
<dbReference type="PANTHER" id="PTHR48125">
    <property type="entry name" value="LP07818P1"/>
    <property type="match status" value="1"/>
</dbReference>
<reference evidence="1" key="1">
    <citation type="journal article" date="2020" name="bioRxiv">
        <title>Comparative genomics of Chlamydomonas.</title>
        <authorList>
            <person name="Craig R.J."/>
            <person name="Hasan A.R."/>
            <person name="Ness R.W."/>
            <person name="Keightley P.D."/>
        </authorList>
    </citation>
    <scope>NUCLEOTIDE SEQUENCE</scope>
    <source>
        <strain evidence="1">SAG 7.73</strain>
    </source>
</reference>
<dbReference type="AlphaFoldDB" id="A0A835SKA2"/>
<dbReference type="EMBL" id="JAEHOC010000047">
    <property type="protein sequence ID" value="KAG2426542.1"/>
    <property type="molecule type" value="Genomic_DNA"/>
</dbReference>
<accession>A0A835SKA2</accession>
<gene>
    <name evidence="1" type="ORF">HXX76_011767</name>
</gene>
<dbReference type="Proteomes" id="UP000650467">
    <property type="component" value="Unassembled WGS sequence"/>
</dbReference>
<dbReference type="PANTHER" id="PTHR48125:SF10">
    <property type="entry name" value="OS12G0136300 PROTEIN"/>
    <property type="match status" value="1"/>
</dbReference>
<protein>
    <submittedName>
        <fullName evidence="1">Uncharacterized protein</fullName>
    </submittedName>
</protein>
<evidence type="ECO:0000313" key="1">
    <source>
        <dbReference type="EMBL" id="KAG2426542.1"/>
    </source>
</evidence>